<sequence>MSNVLIAIIVEGNAEQAIVDVLLKHHALIYGREDLLQEEVIRTRSASSFSKKYLNKSMNKMVRIYRVLDSKTENFKLSKVYQKKVELPINNLYTTPEIEILFILYHDDINKYKRSKLKPSSFVKQNYSDLAKVKSYKDVFDFWDNHFLELIQALKKYKSSNSDNNALYDIINEDTKRKVSDK</sequence>
<gene>
    <name evidence="1" type="ORF">GKC33_05965</name>
</gene>
<comment type="caution">
    <text evidence="1">The sequence shown here is derived from an EMBL/GenBank/DDBJ whole genome shotgun (WGS) entry which is preliminary data.</text>
</comment>
<dbReference type="EMBL" id="WKKX01000220">
    <property type="protein sequence ID" value="MSE08269.1"/>
    <property type="molecule type" value="Genomic_DNA"/>
</dbReference>
<evidence type="ECO:0000313" key="2">
    <source>
        <dbReference type="Proteomes" id="UP000467635"/>
    </source>
</evidence>
<proteinExistence type="predicted"/>
<dbReference type="GO" id="GO:0008168">
    <property type="term" value="F:methyltransferase activity"/>
    <property type="evidence" value="ECO:0007669"/>
    <property type="project" value="UniProtKB-KW"/>
</dbReference>
<reference evidence="1 2" key="1">
    <citation type="submission" date="2019-11" db="EMBL/GenBank/DDBJ databases">
        <title>Draft Genome Sequence of Plant Growth-Promoting Rhizosphere-Associated Bacteria.</title>
        <authorList>
            <person name="Vasilyev I.Y."/>
            <person name="Radchenko V."/>
            <person name="Ilnitskaya E.V."/>
        </authorList>
    </citation>
    <scope>NUCLEOTIDE SEQUENCE [LARGE SCALE GENOMIC DNA]</scope>
    <source>
        <strain evidence="1 2">VRA_01-1sq_f</strain>
    </source>
</reference>
<organism evidence="1 2">
    <name type="scientific">Ligilactobacillus salivarius</name>
    <dbReference type="NCBI Taxonomy" id="1624"/>
    <lineage>
        <taxon>Bacteria</taxon>
        <taxon>Bacillati</taxon>
        <taxon>Bacillota</taxon>
        <taxon>Bacilli</taxon>
        <taxon>Lactobacillales</taxon>
        <taxon>Lactobacillaceae</taxon>
        <taxon>Ligilactobacillus</taxon>
    </lineage>
</organism>
<evidence type="ECO:0000313" key="1">
    <source>
        <dbReference type="EMBL" id="MSE08269.1"/>
    </source>
</evidence>
<dbReference type="AlphaFoldDB" id="A0A7X2MF65"/>
<protein>
    <submittedName>
        <fullName evidence="1">N-6 DNA methylase</fullName>
    </submittedName>
</protein>
<keyword evidence="1" id="KW-0808">Transferase</keyword>
<accession>A0A7X2MF65</accession>
<dbReference type="Proteomes" id="UP000467635">
    <property type="component" value="Unassembled WGS sequence"/>
</dbReference>
<name>A0A7X2MF65_9LACO</name>
<dbReference type="GO" id="GO:0032259">
    <property type="term" value="P:methylation"/>
    <property type="evidence" value="ECO:0007669"/>
    <property type="project" value="UniProtKB-KW"/>
</dbReference>
<keyword evidence="1" id="KW-0489">Methyltransferase</keyword>